<proteinExistence type="predicted"/>
<accession>A0A0S8FSX0</accession>
<dbReference type="Proteomes" id="UP000051373">
    <property type="component" value="Unassembled WGS sequence"/>
</dbReference>
<gene>
    <name evidence="1" type="ORF">AMJ83_10680</name>
</gene>
<sequence>MAQEGIKGQKMATMAIKGIHRREWLLRQHVVFNVSRSIALYSPLSALTNFSQICDLVEKFSVPHFRQKVWGSQFFINPL</sequence>
<organism evidence="1 2">
    <name type="scientific">candidate division WOR_3 bacterium SM23_42</name>
    <dbReference type="NCBI Taxonomy" id="1703779"/>
    <lineage>
        <taxon>Bacteria</taxon>
        <taxon>Bacteria division WOR-3</taxon>
    </lineage>
</organism>
<dbReference type="EMBL" id="LJUJ01000034">
    <property type="protein sequence ID" value="KPK62508.1"/>
    <property type="molecule type" value="Genomic_DNA"/>
</dbReference>
<evidence type="ECO:0000313" key="2">
    <source>
        <dbReference type="Proteomes" id="UP000051373"/>
    </source>
</evidence>
<dbReference type="STRING" id="1703779.AMJ83_10680"/>
<comment type="caution">
    <text evidence="1">The sequence shown here is derived from an EMBL/GenBank/DDBJ whole genome shotgun (WGS) entry which is preliminary data.</text>
</comment>
<name>A0A0S8FSX0_UNCW3</name>
<dbReference type="AlphaFoldDB" id="A0A0S8FSX0"/>
<reference evidence="1 2" key="1">
    <citation type="journal article" date="2015" name="Microbiome">
        <title>Genomic resolution of linkages in carbon, nitrogen, and sulfur cycling among widespread estuary sediment bacteria.</title>
        <authorList>
            <person name="Baker B.J."/>
            <person name="Lazar C.S."/>
            <person name="Teske A.P."/>
            <person name="Dick G.J."/>
        </authorList>
    </citation>
    <scope>NUCLEOTIDE SEQUENCE [LARGE SCALE GENOMIC DNA]</scope>
    <source>
        <strain evidence="1">SM23_42</strain>
    </source>
</reference>
<evidence type="ECO:0000313" key="1">
    <source>
        <dbReference type="EMBL" id="KPK62508.1"/>
    </source>
</evidence>
<protein>
    <submittedName>
        <fullName evidence="1">Uncharacterized protein</fullName>
    </submittedName>
</protein>